<proteinExistence type="predicted"/>
<dbReference type="AlphaFoldDB" id="A0A9W5Z330"/>
<evidence type="ECO:0000313" key="2">
    <source>
        <dbReference type="EMBL" id="GKZ26831.1"/>
    </source>
</evidence>
<protein>
    <submittedName>
        <fullName evidence="2">Uncharacterized protein</fullName>
    </submittedName>
</protein>
<dbReference type="EMBL" id="BROQ01000165">
    <property type="protein sequence ID" value="GKZ26831.1"/>
    <property type="molecule type" value="Genomic_DNA"/>
</dbReference>
<evidence type="ECO:0000256" key="1">
    <source>
        <dbReference type="SAM" id="MobiDB-lite"/>
    </source>
</evidence>
<feature type="non-terminal residue" evidence="2">
    <location>
        <position position="130"/>
    </location>
</feature>
<feature type="compositionally biased region" description="Basic residues" evidence="1">
    <location>
        <begin position="110"/>
        <end position="124"/>
    </location>
</feature>
<name>A0A9W5Z330_9EURO</name>
<evidence type="ECO:0000313" key="3">
    <source>
        <dbReference type="Proteomes" id="UP001143548"/>
    </source>
</evidence>
<comment type="caution">
    <text evidence="2">The sequence shown here is derived from an EMBL/GenBank/DDBJ whole genome shotgun (WGS) entry which is preliminary data.</text>
</comment>
<feature type="compositionally biased region" description="Low complexity" evidence="1">
    <location>
        <begin position="80"/>
        <end position="97"/>
    </location>
</feature>
<organism evidence="2 3">
    <name type="scientific">Aspergillus brasiliensis</name>
    <dbReference type="NCBI Taxonomy" id="319629"/>
    <lineage>
        <taxon>Eukaryota</taxon>
        <taxon>Fungi</taxon>
        <taxon>Dikarya</taxon>
        <taxon>Ascomycota</taxon>
        <taxon>Pezizomycotina</taxon>
        <taxon>Eurotiomycetes</taxon>
        <taxon>Eurotiomycetidae</taxon>
        <taxon>Eurotiales</taxon>
        <taxon>Aspergillaceae</taxon>
        <taxon>Aspergillus</taxon>
        <taxon>Aspergillus subgen. Circumdati</taxon>
    </lineage>
</organism>
<dbReference type="Proteomes" id="UP001143548">
    <property type="component" value="Unassembled WGS sequence"/>
</dbReference>
<gene>
    <name evidence="2" type="ORF">AbraCBS73388_003219</name>
</gene>
<reference evidence="2" key="1">
    <citation type="submission" date="2022-07" db="EMBL/GenBank/DDBJ databases">
        <title>Taxonomy of Aspergillus series Nigri: significant species reduction supported by multi-species coalescent approaches.</title>
        <authorList>
            <person name="Bian C."/>
            <person name="Kusuya Y."/>
            <person name="Sklenar F."/>
            <person name="D'hooge E."/>
            <person name="Yaguchi T."/>
            <person name="Takahashi H."/>
            <person name="Hubka V."/>
        </authorList>
    </citation>
    <scope>NUCLEOTIDE SEQUENCE</scope>
    <source>
        <strain evidence="2">CBS 733.88</strain>
    </source>
</reference>
<sequence length="130" mass="14803">YTANEGVLYLKKSLMERLFIDFDISFTKEDFAGLGPQQLQEISRSVLPFLTLERSTKLYEHAGRLAHLSRESNYSHSPDSRPTTAAFAPASSSPENPIVVDDSNDEHREKRSKGRKHGRKKARKNRAENQ</sequence>
<accession>A0A9W5Z330</accession>
<feature type="region of interest" description="Disordered" evidence="1">
    <location>
        <begin position="69"/>
        <end position="130"/>
    </location>
</feature>